<evidence type="ECO:0000313" key="2">
    <source>
        <dbReference type="Proteomes" id="UP001153365"/>
    </source>
</evidence>
<sequence>MGGSGWPPEVHSWSTGSESGVRVIRRRKKREKWLLDSNLGKRCLRLLIDLIVLNLDLAQELYASDNDSTKTGEDEVCCGQTSFAEHSKQSNCTRINKGTSSNNWLKSNKFKVFEDGKDDHQIEIPGLMTKWDDLRTVKSNQRPNLIEPTTWKIQKLLVDD</sequence>
<name>A0AAV0ANV5_PHAPC</name>
<protein>
    <submittedName>
        <fullName evidence="1">Uncharacterized protein</fullName>
    </submittedName>
</protein>
<keyword evidence="2" id="KW-1185">Reference proteome</keyword>
<dbReference type="AlphaFoldDB" id="A0AAV0ANV5"/>
<dbReference type="Proteomes" id="UP001153365">
    <property type="component" value="Unassembled WGS sequence"/>
</dbReference>
<proteinExistence type="predicted"/>
<dbReference type="EMBL" id="CALTRL010000629">
    <property type="protein sequence ID" value="CAH7668972.1"/>
    <property type="molecule type" value="Genomic_DNA"/>
</dbReference>
<gene>
    <name evidence="1" type="ORF">PPACK8108_LOCUS3526</name>
</gene>
<evidence type="ECO:0000313" key="1">
    <source>
        <dbReference type="EMBL" id="CAH7668972.1"/>
    </source>
</evidence>
<comment type="caution">
    <text evidence="1">The sequence shown here is derived from an EMBL/GenBank/DDBJ whole genome shotgun (WGS) entry which is preliminary data.</text>
</comment>
<accession>A0AAV0ANV5</accession>
<organism evidence="1 2">
    <name type="scientific">Phakopsora pachyrhizi</name>
    <name type="common">Asian soybean rust disease fungus</name>
    <dbReference type="NCBI Taxonomy" id="170000"/>
    <lineage>
        <taxon>Eukaryota</taxon>
        <taxon>Fungi</taxon>
        <taxon>Dikarya</taxon>
        <taxon>Basidiomycota</taxon>
        <taxon>Pucciniomycotina</taxon>
        <taxon>Pucciniomycetes</taxon>
        <taxon>Pucciniales</taxon>
        <taxon>Phakopsoraceae</taxon>
        <taxon>Phakopsora</taxon>
    </lineage>
</organism>
<reference evidence="1" key="1">
    <citation type="submission" date="2022-06" db="EMBL/GenBank/DDBJ databases">
        <authorList>
            <consortium name="SYNGENTA / RWTH Aachen University"/>
        </authorList>
    </citation>
    <scope>NUCLEOTIDE SEQUENCE</scope>
</reference>